<feature type="domain" description="cGAS/DncV-like nucleotidyltransferase C-terminal helical" evidence="5">
    <location>
        <begin position="154"/>
        <end position="267"/>
    </location>
</feature>
<dbReference type="KEGG" id="brm:Bmur_0086"/>
<sequence length="272" mass="32251">MKQNIDLYEYINKWVGNSTAYPYYKIDLKLDLISKLISPHKSFNNISILASGAKRNRTDINYMEYLNVYLILNETDNITDTRKFKLSILDLIKKNDTYQTKINEISYYLILEYENEKIMLLPSFKNVDENNIEGTMITNSNGTNEIFYPKLDNKNFDKKEQECGANFINLIKIFKYIFLTFSNEIKSMNELSLNIIEALIWNLPNEYFKFNDYDEAILKAIDYIYEKIASDDYMSLSEINDIKVLFSIRNNLHRKEILKALYKIKQIIHESM</sequence>
<dbReference type="Pfam" id="PF26305">
    <property type="entry name" value="CD_NTase_C"/>
    <property type="match status" value="1"/>
</dbReference>
<organism evidence="6 7">
    <name type="scientific">Brachyspira murdochii (strain ATCC 51284 / DSM 12563 / 56-150)</name>
    <name type="common">Serpulina murdochii</name>
    <dbReference type="NCBI Taxonomy" id="526224"/>
    <lineage>
        <taxon>Bacteria</taxon>
        <taxon>Pseudomonadati</taxon>
        <taxon>Spirochaetota</taxon>
        <taxon>Spirochaetia</taxon>
        <taxon>Brachyspirales</taxon>
        <taxon>Brachyspiraceae</taxon>
        <taxon>Brachyspira</taxon>
    </lineage>
</organism>
<dbReference type="InterPro" id="IPR058909">
    <property type="entry name" value="CD_NTase_C"/>
</dbReference>
<dbReference type="RefSeq" id="WP_013112627.1">
    <property type="nucleotide sequence ID" value="NC_014150.1"/>
</dbReference>
<dbReference type="OrthoDB" id="308646at2"/>
<dbReference type="STRING" id="526224.Bmur_0086"/>
<keyword evidence="4" id="KW-0051">Antiviral defense</keyword>
<reference evidence="6 7" key="1">
    <citation type="journal article" date="2010" name="Stand. Genomic Sci.">
        <title>Complete genome sequence of Brachyspira murdochii type strain (56-150).</title>
        <authorList>
            <person name="Pati A."/>
            <person name="Sikorski J."/>
            <person name="Gronow S."/>
            <person name="Munk C."/>
            <person name="Lapidus A."/>
            <person name="Copeland A."/>
            <person name="Glavina Del Tio T."/>
            <person name="Nolan M."/>
            <person name="Lucas S."/>
            <person name="Chen F."/>
            <person name="Tice H."/>
            <person name="Cheng J.F."/>
            <person name="Han C."/>
            <person name="Detter J.C."/>
            <person name="Bruce D."/>
            <person name="Tapia R."/>
            <person name="Goodwin L."/>
            <person name="Pitluck S."/>
            <person name="Liolios K."/>
            <person name="Ivanova N."/>
            <person name="Mavromatis K."/>
            <person name="Mikhailova N."/>
            <person name="Chen A."/>
            <person name="Palaniappan K."/>
            <person name="Land M."/>
            <person name="Hauser L."/>
            <person name="Chang Y.J."/>
            <person name="Jeffries C.D."/>
            <person name="Spring S."/>
            <person name="Rohde M."/>
            <person name="Goker M."/>
            <person name="Bristow J."/>
            <person name="Eisen J.A."/>
            <person name="Markowitz V."/>
            <person name="Hugenholtz P."/>
            <person name="Kyrpides N.C."/>
            <person name="Klenk H.P."/>
        </authorList>
    </citation>
    <scope>NUCLEOTIDE SEQUENCE [LARGE SCALE GENOMIC DNA]</scope>
    <source>
        <strain evidence="7">ATCC 51284 / DSM 12563 / 56-150</strain>
    </source>
</reference>
<accession>D5U4F1</accession>
<evidence type="ECO:0000313" key="6">
    <source>
        <dbReference type="EMBL" id="ADG70196.1"/>
    </source>
</evidence>
<evidence type="ECO:0000256" key="3">
    <source>
        <dbReference type="ARBA" id="ARBA00022741"/>
    </source>
</evidence>
<dbReference type="AlphaFoldDB" id="D5U4F1"/>
<evidence type="ECO:0000313" key="7">
    <source>
        <dbReference type="Proteomes" id="UP000001915"/>
    </source>
</evidence>
<evidence type="ECO:0000259" key="5">
    <source>
        <dbReference type="Pfam" id="PF26305"/>
    </source>
</evidence>
<evidence type="ECO:0000256" key="4">
    <source>
        <dbReference type="ARBA" id="ARBA00023118"/>
    </source>
</evidence>
<gene>
    <name evidence="6" type="ordered locus">Bmur_0086</name>
</gene>
<evidence type="ECO:0000256" key="2">
    <source>
        <dbReference type="ARBA" id="ARBA00022695"/>
    </source>
</evidence>
<keyword evidence="3" id="KW-0547">Nucleotide-binding</keyword>
<name>D5U4F1_BRAM5</name>
<protein>
    <recommendedName>
        <fullName evidence="5">cGAS/DncV-like nucleotidyltransferase C-terminal helical domain-containing protein</fullName>
    </recommendedName>
</protein>
<proteinExistence type="predicted"/>
<dbReference type="EMBL" id="CP001959">
    <property type="protein sequence ID" value="ADG70196.1"/>
    <property type="molecule type" value="Genomic_DNA"/>
</dbReference>
<evidence type="ECO:0000256" key="1">
    <source>
        <dbReference type="ARBA" id="ARBA00022679"/>
    </source>
</evidence>
<dbReference type="HOGENOM" id="CLU_1060372_0_0_12"/>
<keyword evidence="2" id="KW-0548">Nucleotidyltransferase</keyword>
<dbReference type="Proteomes" id="UP000001915">
    <property type="component" value="Chromosome"/>
</dbReference>
<keyword evidence="1" id="KW-0808">Transferase</keyword>